<feature type="region of interest" description="Disordered" evidence="1">
    <location>
        <begin position="367"/>
        <end position="449"/>
    </location>
</feature>
<reference evidence="2" key="1">
    <citation type="submission" date="2022-07" db="EMBL/GenBank/DDBJ databases">
        <title>Evaluation of T. orientalis genome assembly methods using nanopore sequencing and analysis of variation between genomes.</title>
        <authorList>
            <person name="Yam J."/>
            <person name="Micallef M.L."/>
            <person name="Liu M."/>
            <person name="Djordjevic S.P."/>
            <person name="Bogema D.R."/>
            <person name="Jenkins C."/>
        </authorList>
    </citation>
    <scope>NUCLEOTIDE SEQUENCE</scope>
    <source>
        <strain evidence="2">Goon Nure</strain>
    </source>
</reference>
<feature type="compositionally biased region" description="Polar residues" evidence="1">
    <location>
        <begin position="367"/>
        <end position="383"/>
    </location>
</feature>
<organism evidence="2 3">
    <name type="scientific">Theileria orientalis</name>
    <dbReference type="NCBI Taxonomy" id="68886"/>
    <lineage>
        <taxon>Eukaryota</taxon>
        <taxon>Sar</taxon>
        <taxon>Alveolata</taxon>
        <taxon>Apicomplexa</taxon>
        <taxon>Aconoidasida</taxon>
        <taxon>Piroplasmida</taxon>
        <taxon>Theileriidae</taxon>
        <taxon>Theileria</taxon>
    </lineage>
</organism>
<sequence length="591" mass="67397">MRTRWLVLLFLATLVLISLVGFFIGYQFRKPSYKPRFRLSENSESAKSGDRKSVMQMKGNIISSIAKNSKKNLKGQIPDDIEFDIASTHDQSPSSYVKVFETAYADIPGFKGYTHVLKTKLPVRKYFNKEAEQSGLPTGLDLEAVLTYFREDRLDQDPLVVCPVSSIEDKDFSCYLMDSKNEWSVSECISGLDLMDDYFGNYAGSCINNHYKMVDTSPKPTKPAPSIPDQGDYESFELDISLKAGFENKYFAVGDVERVNVPGFKGFGFKLKKQSEITRYTYVGTEQHGLPTGQPFELFLTYYVEDKLDQSPVGVCAVKSKNSKTFECYLLVSPNTWQHNPEISHLKIHDRGFGEKVAEIIAKHYSSQTQDYPDLPSQYQPSAPTEPELPEPQETPYQPEEPDLQSSGEDKYSETELGEAETESTSPEPEYLVKEDDLETEADEESEKSLTKIPVLDISKTESDVEYLQIQEFDDLNVPNYRAFGMLFQNKAPVEKYESRGVEQRGLPIMYPLEAVLNLFHDQYLDPLVVCTIYSMDDMMYDCYLKESDNVWIKNDQMSEMDFTSDDFGEQAQELINSHYGIKNSTEKEPK</sequence>
<gene>
    <name evidence="2" type="ORF">MACK_001770</name>
</gene>
<accession>A0A976QWU2</accession>
<dbReference type="AlphaFoldDB" id="A0A976QWU2"/>
<protein>
    <submittedName>
        <fullName evidence="2">Uncharacterized protein</fullName>
    </submittedName>
</protein>
<name>A0A976QWU2_THEOR</name>
<evidence type="ECO:0000313" key="2">
    <source>
        <dbReference type="EMBL" id="UKK00959.2"/>
    </source>
</evidence>
<dbReference type="Proteomes" id="UP000244811">
    <property type="component" value="Chromosome 3"/>
</dbReference>
<evidence type="ECO:0000256" key="1">
    <source>
        <dbReference type="SAM" id="MobiDB-lite"/>
    </source>
</evidence>
<feature type="compositionally biased region" description="Acidic residues" evidence="1">
    <location>
        <begin position="436"/>
        <end position="446"/>
    </location>
</feature>
<evidence type="ECO:0000313" key="3">
    <source>
        <dbReference type="Proteomes" id="UP000244811"/>
    </source>
</evidence>
<dbReference type="EMBL" id="CP056070">
    <property type="protein sequence ID" value="UKK00959.2"/>
    <property type="molecule type" value="Genomic_DNA"/>
</dbReference>
<proteinExistence type="predicted"/>